<dbReference type="Gene3D" id="3.90.70.10">
    <property type="entry name" value="Cysteine proteinases"/>
    <property type="match status" value="1"/>
</dbReference>
<dbReference type="GO" id="GO:0004843">
    <property type="term" value="F:cysteine-type deubiquitinase activity"/>
    <property type="evidence" value="ECO:0007669"/>
    <property type="project" value="InterPro"/>
</dbReference>
<name>A0AAV7LF43_PLEWA</name>
<dbReference type="PANTHER" id="PTHR24006">
    <property type="entry name" value="UBIQUITIN CARBOXYL-TERMINAL HYDROLASE"/>
    <property type="match status" value="1"/>
</dbReference>
<dbReference type="PROSITE" id="PS50235">
    <property type="entry name" value="USP_3"/>
    <property type="match status" value="1"/>
</dbReference>
<dbReference type="InterPro" id="IPR001394">
    <property type="entry name" value="Peptidase_C19_UCH"/>
</dbReference>
<dbReference type="PROSITE" id="PS00973">
    <property type="entry name" value="USP_2"/>
    <property type="match status" value="1"/>
</dbReference>
<feature type="domain" description="USP" evidence="2">
    <location>
        <begin position="83"/>
        <end position="350"/>
    </location>
</feature>
<dbReference type="InterPro" id="IPR018200">
    <property type="entry name" value="USP_CS"/>
</dbReference>
<comment type="caution">
    <text evidence="3">The sequence shown here is derived from an EMBL/GenBank/DDBJ whole genome shotgun (WGS) entry which is preliminary data.</text>
</comment>
<dbReference type="Proteomes" id="UP001066276">
    <property type="component" value="Chromosome 11"/>
</dbReference>
<dbReference type="GO" id="GO:0005634">
    <property type="term" value="C:nucleus"/>
    <property type="evidence" value="ECO:0007669"/>
    <property type="project" value="TreeGrafter"/>
</dbReference>
<dbReference type="InterPro" id="IPR038765">
    <property type="entry name" value="Papain-like_cys_pep_sf"/>
</dbReference>
<dbReference type="SUPFAM" id="SSF54001">
    <property type="entry name" value="Cysteine proteinases"/>
    <property type="match status" value="1"/>
</dbReference>
<feature type="transmembrane region" description="Helical" evidence="1">
    <location>
        <begin position="33"/>
        <end position="52"/>
    </location>
</feature>
<proteinExistence type="predicted"/>
<keyword evidence="4" id="KW-1185">Reference proteome</keyword>
<evidence type="ECO:0000259" key="2">
    <source>
        <dbReference type="PROSITE" id="PS50235"/>
    </source>
</evidence>
<dbReference type="InterPro" id="IPR050164">
    <property type="entry name" value="Peptidase_C19"/>
</dbReference>
<keyword evidence="1" id="KW-0472">Membrane</keyword>
<organism evidence="3 4">
    <name type="scientific">Pleurodeles waltl</name>
    <name type="common">Iberian ribbed newt</name>
    <dbReference type="NCBI Taxonomy" id="8319"/>
    <lineage>
        <taxon>Eukaryota</taxon>
        <taxon>Metazoa</taxon>
        <taxon>Chordata</taxon>
        <taxon>Craniata</taxon>
        <taxon>Vertebrata</taxon>
        <taxon>Euteleostomi</taxon>
        <taxon>Amphibia</taxon>
        <taxon>Batrachia</taxon>
        <taxon>Caudata</taxon>
        <taxon>Salamandroidea</taxon>
        <taxon>Salamandridae</taxon>
        <taxon>Pleurodelinae</taxon>
        <taxon>Pleurodeles</taxon>
    </lineage>
</organism>
<dbReference type="InterPro" id="IPR028889">
    <property type="entry name" value="USP"/>
</dbReference>
<gene>
    <name evidence="3" type="ORF">NDU88_003357</name>
</gene>
<dbReference type="GO" id="GO:0016579">
    <property type="term" value="P:protein deubiquitination"/>
    <property type="evidence" value="ECO:0007669"/>
    <property type="project" value="InterPro"/>
</dbReference>
<dbReference type="Pfam" id="PF00443">
    <property type="entry name" value="UCH"/>
    <property type="match status" value="1"/>
</dbReference>
<keyword evidence="1" id="KW-0812">Transmembrane</keyword>
<dbReference type="AlphaFoldDB" id="A0AAV7LF43"/>
<protein>
    <recommendedName>
        <fullName evidence="2">USP domain-containing protein</fullName>
    </recommendedName>
</protein>
<keyword evidence="1" id="KW-1133">Transmembrane helix</keyword>
<dbReference type="GO" id="GO:0005829">
    <property type="term" value="C:cytosol"/>
    <property type="evidence" value="ECO:0007669"/>
    <property type="project" value="TreeGrafter"/>
</dbReference>
<sequence length="350" mass="40507">MPGSSNARPVICSVNVTKTSAVSQGPRKMLRLLLTWNWPYPTFCAFVLLLYFNRRKIRGWMSFFACCWKRQVRPDNSPSRRYLGLRNEGSTCYLNSILECLFMTPEFTNSILSERDVIVNADRTVKKVQKLFIDLRFGNSTPSTRKLMNSLGIESGKQQDVEEYFRFLLNSIPEKMEAQKLFHIQVVHSITCEKCNTKDVIPYTWLSLPVSIKEENPSVQAAIDSFLKKLRFEGENRCYCENCGSKQDSISRNYFISLPRVLVIHLKRYEIYRGHFQKKFTAVSVENSLKIPLKKGADHAEYELFALCHHFGGLTGGHYTSEIKSSEDNQWYSFNDSNVMVVPPRETKKR</sequence>
<dbReference type="EMBL" id="JANPWB010000015">
    <property type="protein sequence ID" value="KAJ1090222.1"/>
    <property type="molecule type" value="Genomic_DNA"/>
</dbReference>
<evidence type="ECO:0000313" key="4">
    <source>
        <dbReference type="Proteomes" id="UP001066276"/>
    </source>
</evidence>
<accession>A0AAV7LF43</accession>
<evidence type="ECO:0000313" key="3">
    <source>
        <dbReference type="EMBL" id="KAJ1090222.1"/>
    </source>
</evidence>
<reference evidence="3" key="1">
    <citation type="journal article" date="2022" name="bioRxiv">
        <title>Sequencing and chromosome-scale assembly of the giantPleurodeles waltlgenome.</title>
        <authorList>
            <person name="Brown T."/>
            <person name="Elewa A."/>
            <person name="Iarovenko S."/>
            <person name="Subramanian E."/>
            <person name="Araus A.J."/>
            <person name="Petzold A."/>
            <person name="Susuki M."/>
            <person name="Suzuki K.-i.T."/>
            <person name="Hayashi T."/>
            <person name="Toyoda A."/>
            <person name="Oliveira C."/>
            <person name="Osipova E."/>
            <person name="Leigh N.D."/>
            <person name="Simon A."/>
            <person name="Yun M.H."/>
        </authorList>
    </citation>
    <scope>NUCLEOTIDE SEQUENCE</scope>
    <source>
        <strain evidence="3">20211129_DDA</strain>
        <tissue evidence="3">Liver</tissue>
    </source>
</reference>
<evidence type="ECO:0000256" key="1">
    <source>
        <dbReference type="SAM" id="Phobius"/>
    </source>
</evidence>